<evidence type="ECO:0000256" key="1">
    <source>
        <dbReference type="SAM" id="Phobius"/>
    </source>
</evidence>
<feature type="transmembrane region" description="Helical" evidence="1">
    <location>
        <begin position="21"/>
        <end position="46"/>
    </location>
</feature>
<organism evidence="2">
    <name type="scientific">Spodoptera frugiperda</name>
    <name type="common">Fall armyworm</name>
    <dbReference type="NCBI Taxonomy" id="7108"/>
    <lineage>
        <taxon>Eukaryota</taxon>
        <taxon>Metazoa</taxon>
        <taxon>Ecdysozoa</taxon>
        <taxon>Arthropoda</taxon>
        <taxon>Hexapoda</taxon>
        <taxon>Insecta</taxon>
        <taxon>Pterygota</taxon>
        <taxon>Neoptera</taxon>
        <taxon>Endopterygota</taxon>
        <taxon>Lepidoptera</taxon>
        <taxon>Glossata</taxon>
        <taxon>Ditrysia</taxon>
        <taxon>Noctuoidea</taxon>
        <taxon>Noctuidae</taxon>
        <taxon>Amphipyrinae</taxon>
        <taxon>Spodoptera</taxon>
    </lineage>
</organism>
<name>A0A2H1WGK1_SPOFR</name>
<keyword evidence="1" id="KW-1133">Transmembrane helix</keyword>
<accession>A0A2H1WGK1</accession>
<proteinExistence type="predicted"/>
<sequence length="69" mass="8071">MSAQQNKYGKAENVQSRRSMGIFRMLVFFYVVIYIGVYVALIMVLLCVRGIVISYCSIREEPLMTYDYE</sequence>
<evidence type="ECO:0000313" key="2">
    <source>
        <dbReference type="EMBL" id="SOQ52022.1"/>
    </source>
</evidence>
<dbReference type="EMBL" id="ODYU01008429">
    <property type="protein sequence ID" value="SOQ52022.1"/>
    <property type="molecule type" value="Genomic_DNA"/>
</dbReference>
<gene>
    <name evidence="2" type="ORF">SFRICE_000651</name>
</gene>
<dbReference type="AlphaFoldDB" id="A0A2H1WGK1"/>
<reference evidence="2" key="1">
    <citation type="submission" date="2016-07" db="EMBL/GenBank/DDBJ databases">
        <authorList>
            <person name="Bretaudeau A."/>
        </authorList>
    </citation>
    <scope>NUCLEOTIDE SEQUENCE</scope>
    <source>
        <strain evidence="2">Rice</strain>
        <tissue evidence="2">Whole body</tissue>
    </source>
</reference>
<keyword evidence="1" id="KW-0812">Transmembrane</keyword>
<protein>
    <submittedName>
        <fullName evidence="2">SFRICE_000651</fullName>
    </submittedName>
</protein>
<keyword evidence="1" id="KW-0472">Membrane</keyword>